<proteinExistence type="predicted"/>
<protein>
    <recommendedName>
        <fullName evidence="2">BON domain-containing protein</fullName>
    </recommendedName>
</protein>
<evidence type="ECO:0000313" key="3">
    <source>
        <dbReference type="EMBL" id="CAA9298093.1"/>
    </source>
</evidence>
<sequence length="173" mass="18982">MARDYEDIYDLDDLDDDELRQLVRERLTDNNFVDVDDISVRVADGVVHLVGRVGTEGEQRVAERIVTDLLGLEHVENELVVDPIRRAESPMDVEEHLANEQAHEGLLLGDAPPQETDEVYQARGDEDPGERALGTTDVQSAIAHGTSYTPPTSPTQEGFSGTDAGSGVYGEDH</sequence>
<feature type="compositionally biased region" description="Polar residues" evidence="1">
    <location>
        <begin position="146"/>
        <end position="159"/>
    </location>
</feature>
<evidence type="ECO:0000259" key="2">
    <source>
        <dbReference type="PROSITE" id="PS50914"/>
    </source>
</evidence>
<organism evidence="3">
    <name type="scientific">uncultured Gemmatimonadaceae bacterium</name>
    <dbReference type="NCBI Taxonomy" id="246130"/>
    <lineage>
        <taxon>Bacteria</taxon>
        <taxon>Pseudomonadati</taxon>
        <taxon>Gemmatimonadota</taxon>
        <taxon>Gemmatimonadia</taxon>
        <taxon>Gemmatimonadales</taxon>
        <taxon>Gemmatimonadaceae</taxon>
        <taxon>environmental samples</taxon>
    </lineage>
</organism>
<evidence type="ECO:0000256" key="1">
    <source>
        <dbReference type="SAM" id="MobiDB-lite"/>
    </source>
</evidence>
<reference evidence="3" key="1">
    <citation type="submission" date="2020-02" db="EMBL/GenBank/DDBJ databases">
        <authorList>
            <person name="Meier V. D."/>
        </authorList>
    </citation>
    <scope>NUCLEOTIDE SEQUENCE</scope>
    <source>
        <strain evidence="3">AVDCRST_MAG40</strain>
    </source>
</reference>
<feature type="region of interest" description="Disordered" evidence="1">
    <location>
        <begin position="124"/>
        <end position="173"/>
    </location>
</feature>
<dbReference type="EMBL" id="CADCTX010000050">
    <property type="protein sequence ID" value="CAA9298093.1"/>
    <property type="molecule type" value="Genomic_DNA"/>
</dbReference>
<feature type="domain" description="BON" evidence="2">
    <location>
        <begin position="15"/>
        <end position="83"/>
    </location>
</feature>
<name>A0A6J4K7S4_9BACT</name>
<dbReference type="InterPro" id="IPR007055">
    <property type="entry name" value="BON_dom"/>
</dbReference>
<dbReference type="PROSITE" id="PS50914">
    <property type="entry name" value="BON"/>
    <property type="match status" value="1"/>
</dbReference>
<dbReference type="AlphaFoldDB" id="A0A6J4K7S4"/>
<dbReference type="Gene3D" id="3.30.1340.30">
    <property type="match status" value="1"/>
</dbReference>
<dbReference type="Pfam" id="PF04972">
    <property type="entry name" value="BON"/>
    <property type="match status" value="1"/>
</dbReference>
<accession>A0A6J4K7S4</accession>
<gene>
    <name evidence="3" type="ORF">AVDCRST_MAG40-170</name>
</gene>